<dbReference type="InterPro" id="IPR011600">
    <property type="entry name" value="Pept_C14_caspase"/>
</dbReference>
<evidence type="ECO:0000259" key="3">
    <source>
        <dbReference type="PROSITE" id="PS50208"/>
    </source>
</evidence>
<feature type="compositionally biased region" description="Polar residues" evidence="1">
    <location>
        <begin position="341"/>
        <end position="359"/>
    </location>
</feature>
<dbReference type="InterPro" id="IPR029030">
    <property type="entry name" value="Caspase-like_dom_sf"/>
</dbReference>
<dbReference type="PANTHER" id="PTHR22576:SF37">
    <property type="entry name" value="MUCOSA-ASSOCIATED LYMPHOID TISSUE LYMPHOMA TRANSLOCATION PROTEIN 1"/>
    <property type="match status" value="1"/>
</dbReference>
<dbReference type="RefSeq" id="WP_164354704.1">
    <property type="nucleotide sequence ID" value="NZ_JAABNT010000010.1"/>
</dbReference>
<name>A0A6P0CEY1_9RHOB</name>
<dbReference type="Pfam" id="PF00656">
    <property type="entry name" value="Peptidase_C14"/>
    <property type="match status" value="1"/>
</dbReference>
<dbReference type="GO" id="GO:0004197">
    <property type="term" value="F:cysteine-type endopeptidase activity"/>
    <property type="evidence" value="ECO:0007669"/>
    <property type="project" value="InterPro"/>
</dbReference>
<dbReference type="InterPro" id="IPR052039">
    <property type="entry name" value="Caspase-related_regulators"/>
</dbReference>
<dbReference type="PANTHER" id="PTHR22576">
    <property type="entry name" value="MUCOSA ASSOCIATED LYMPHOID TISSUE LYMPHOMA TRANSLOCATION PROTEIN 1/PARACASPASE"/>
    <property type="match status" value="1"/>
</dbReference>
<dbReference type="InterPro" id="IPR001309">
    <property type="entry name" value="Pept_C14_p20"/>
</dbReference>
<dbReference type="SUPFAM" id="SSF52129">
    <property type="entry name" value="Caspase-like"/>
    <property type="match status" value="1"/>
</dbReference>
<dbReference type="AlphaFoldDB" id="A0A6P0CEY1"/>
<evidence type="ECO:0000313" key="4">
    <source>
        <dbReference type="EMBL" id="NEK23778.1"/>
    </source>
</evidence>
<feature type="chain" id="PRO_5026988315" description="Caspase family p20 domain-containing protein" evidence="2">
    <location>
        <begin position="22"/>
        <end position="553"/>
    </location>
</feature>
<dbReference type="Gene3D" id="1.10.101.10">
    <property type="entry name" value="PGBD-like superfamily/PGBD"/>
    <property type="match status" value="1"/>
</dbReference>
<feature type="compositionally biased region" description="Basic residues" evidence="1">
    <location>
        <begin position="428"/>
        <end position="449"/>
    </location>
</feature>
<dbReference type="Proteomes" id="UP000468591">
    <property type="component" value="Unassembled WGS sequence"/>
</dbReference>
<dbReference type="Gene3D" id="3.40.50.1460">
    <property type="match status" value="1"/>
</dbReference>
<dbReference type="SUPFAM" id="SSF47090">
    <property type="entry name" value="PGBD-like"/>
    <property type="match status" value="1"/>
</dbReference>
<evidence type="ECO:0000256" key="2">
    <source>
        <dbReference type="SAM" id="SignalP"/>
    </source>
</evidence>
<dbReference type="GO" id="GO:0006508">
    <property type="term" value="P:proteolysis"/>
    <property type="evidence" value="ECO:0007669"/>
    <property type="project" value="InterPro"/>
</dbReference>
<feature type="domain" description="Caspase family p20" evidence="3">
    <location>
        <begin position="24"/>
        <end position="101"/>
    </location>
</feature>
<protein>
    <recommendedName>
        <fullName evidence="3">Caspase family p20 domain-containing protein</fullName>
    </recommendedName>
</protein>
<sequence>MVKFASYVLVVSLAIFGLATAAEARRVALVIGNSDYSHATMLPNPANDARDIATAFTSLDYQVELVEDATRADLLDALRGFRTRSIGAEHAIIYYAGHGVEIDRQNFVIPVDAELKADIDVEYEAVPLQLLVAATSGARGLQLVVLDACRDNPFLAQMTRTLSTRSIGRGLAIYEPEGNSLVAYSAREGTVALDGTGENSPYAMAFLSALQRPGLEIGHFFRQVRDAVIRQTNGQQEPFLYGSLSADPVFFQLQGTPAAPEPQNTAPSRQGTGASADTLLAIDLAFWQSIKDSDQRSDFEDYLSRFPAGQFLPLAQRRLAALKAPEKPLRSAIKETATVPPATTSEPEANQDPAQQNLRLSRSDARDLQARLNILNYGAGVEDGIVGRRTLQAVADYKSARAMANETLIDAALMARITSEIPEAQLAAHRKGAPKPKKQTNAAPRKKTKPAPPEGSFAGYVGRSYCRSKNGKTLNGRNLSDRPIWCITVLSLNSAQIRYRVSQRQQAGLPLNTSVFTRSRTGTRTYGPVTLVSSGSGSLTANGATFVASQIFR</sequence>
<organism evidence="4 5">
    <name type="scientific">Sulfitobacter sediminilitoris</name>
    <dbReference type="NCBI Taxonomy" id="2698830"/>
    <lineage>
        <taxon>Bacteria</taxon>
        <taxon>Pseudomonadati</taxon>
        <taxon>Pseudomonadota</taxon>
        <taxon>Alphaproteobacteria</taxon>
        <taxon>Rhodobacterales</taxon>
        <taxon>Roseobacteraceae</taxon>
        <taxon>Sulfitobacter</taxon>
    </lineage>
</organism>
<proteinExistence type="predicted"/>
<gene>
    <name evidence="4" type="ORF">GV827_15380</name>
</gene>
<dbReference type="EMBL" id="JAABNT010000010">
    <property type="protein sequence ID" value="NEK23778.1"/>
    <property type="molecule type" value="Genomic_DNA"/>
</dbReference>
<dbReference type="PROSITE" id="PS50208">
    <property type="entry name" value="CASPASE_P20"/>
    <property type="match status" value="1"/>
</dbReference>
<evidence type="ECO:0000256" key="1">
    <source>
        <dbReference type="SAM" id="MobiDB-lite"/>
    </source>
</evidence>
<evidence type="ECO:0000313" key="5">
    <source>
        <dbReference type="Proteomes" id="UP000468591"/>
    </source>
</evidence>
<accession>A0A6P0CEY1</accession>
<keyword evidence="2" id="KW-0732">Signal</keyword>
<dbReference type="InterPro" id="IPR036365">
    <property type="entry name" value="PGBD-like_sf"/>
</dbReference>
<keyword evidence="5" id="KW-1185">Reference proteome</keyword>
<feature type="region of interest" description="Disordered" evidence="1">
    <location>
        <begin position="427"/>
        <end position="456"/>
    </location>
</feature>
<reference evidence="4 5" key="1">
    <citation type="submission" date="2020-01" db="EMBL/GenBank/DDBJ databases">
        <title>Sulfitobacter sediminilitoris sp. nov., isolated from a tidal flat.</title>
        <authorList>
            <person name="Park S."/>
            <person name="Yoon J.-H."/>
        </authorList>
    </citation>
    <scope>NUCLEOTIDE SEQUENCE [LARGE SCALE GENOMIC DNA]</scope>
    <source>
        <strain evidence="4 5">JBTF-M27</strain>
    </source>
</reference>
<dbReference type="InterPro" id="IPR036366">
    <property type="entry name" value="PGBDSf"/>
</dbReference>
<comment type="caution">
    <text evidence="4">The sequence shown here is derived from an EMBL/GenBank/DDBJ whole genome shotgun (WGS) entry which is preliminary data.</text>
</comment>
<feature type="signal peptide" evidence="2">
    <location>
        <begin position="1"/>
        <end position="21"/>
    </location>
</feature>
<feature type="region of interest" description="Disordered" evidence="1">
    <location>
        <begin position="331"/>
        <end position="359"/>
    </location>
</feature>